<accession>A0A8T2TX05</accession>
<name>A0A8T2TX05_CERRI</name>
<comment type="caution">
    <text evidence="1">The sequence shown here is derived from an EMBL/GenBank/DDBJ whole genome shotgun (WGS) entry which is preliminary data.</text>
</comment>
<gene>
    <name evidence="1" type="ORF">KP509_10G044600</name>
</gene>
<organism evidence="1 2">
    <name type="scientific">Ceratopteris richardii</name>
    <name type="common">Triangle waterfern</name>
    <dbReference type="NCBI Taxonomy" id="49495"/>
    <lineage>
        <taxon>Eukaryota</taxon>
        <taxon>Viridiplantae</taxon>
        <taxon>Streptophyta</taxon>
        <taxon>Embryophyta</taxon>
        <taxon>Tracheophyta</taxon>
        <taxon>Polypodiopsida</taxon>
        <taxon>Polypodiidae</taxon>
        <taxon>Polypodiales</taxon>
        <taxon>Pteridineae</taxon>
        <taxon>Pteridaceae</taxon>
        <taxon>Parkerioideae</taxon>
        <taxon>Ceratopteris</taxon>
    </lineage>
</organism>
<dbReference type="EMBL" id="CM035415">
    <property type="protein sequence ID" value="KAH7427452.1"/>
    <property type="molecule type" value="Genomic_DNA"/>
</dbReference>
<protein>
    <submittedName>
        <fullName evidence="1">Uncharacterized protein</fullName>
    </submittedName>
</protein>
<evidence type="ECO:0000313" key="2">
    <source>
        <dbReference type="Proteomes" id="UP000825935"/>
    </source>
</evidence>
<keyword evidence="2" id="KW-1185">Reference proteome</keyword>
<reference evidence="1" key="1">
    <citation type="submission" date="2021-08" db="EMBL/GenBank/DDBJ databases">
        <title>WGS assembly of Ceratopteris richardii.</title>
        <authorList>
            <person name="Marchant D.B."/>
            <person name="Chen G."/>
            <person name="Jenkins J."/>
            <person name="Shu S."/>
            <person name="Leebens-Mack J."/>
            <person name="Grimwood J."/>
            <person name="Schmutz J."/>
            <person name="Soltis P."/>
            <person name="Soltis D."/>
            <person name="Chen Z.-H."/>
        </authorList>
    </citation>
    <scope>NUCLEOTIDE SEQUENCE</scope>
    <source>
        <strain evidence="1">Whitten #5841</strain>
        <tissue evidence="1">Leaf</tissue>
    </source>
</reference>
<dbReference type="Proteomes" id="UP000825935">
    <property type="component" value="Chromosome 10"/>
</dbReference>
<evidence type="ECO:0000313" key="1">
    <source>
        <dbReference type="EMBL" id="KAH7427452.1"/>
    </source>
</evidence>
<sequence length="213" mass="24292">MSDSDEKSAVRGVFSKLETPQDSAWPTWETPRATLLMHPTFFVDESLLRKQAKLAVRAASPPVIPALTAVESLVFSYKGLEQAIEFGGGLVDRCKELARNYKLVCDILAGTLLEKCRPRDFAFFCIFVCRFNHFLRLVYLWNRILSIHHSAFLRLVYVEPLLGSFSSFSSRNASRFHDLSRHFRLTKASLDALDDSIFALIEVCSDVLRIYQH</sequence>
<proteinExistence type="predicted"/>
<dbReference type="AlphaFoldDB" id="A0A8T2TX05"/>